<dbReference type="Proteomes" id="UP000480303">
    <property type="component" value="Unassembled WGS sequence"/>
</dbReference>
<accession>A0A6A0BF83</accession>
<gene>
    <name evidence="2" type="ORF">Hs30E_16650</name>
</gene>
<reference evidence="2 3" key="1">
    <citation type="submission" date="2020-02" db="EMBL/GenBank/DDBJ databases">
        <title>Draft genome sequence of Lactococcus sp. Hs30E4-3.</title>
        <authorList>
            <person name="Noda S."/>
            <person name="Yuki M."/>
            <person name="Ohkuma M."/>
        </authorList>
    </citation>
    <scope>NUCLEOTIDE SEQUENCE [LARGE SCALE GENOMIC DNA]</scope>
    <source>
        <strain evidence="2 3">Hs30E4-3</strain>
    </source>
</reference>
<keyword evidence="3" id="KW-1185">Reference proteome</keyword>
<feature type="transmembrane region" description="Helical" evidence="1">
    <location>
        <begin position="169"/>
        <end position="190"/>
    </location>
</feature>
<evidence type="ECO:0000313" key="2">
    <source>
        <dbReference type="EMBL" id="GFH43114.1"/>
    </source>
</evidence>
<evidence type="ECO:0000256" key="1">
    <source>
        <dbReference type="SAM" id="Phobius"/>
    </source>
</evidence>
<feature type="transmembrane region" description="Helical" evidence="1">
    <location>
        <begin position="45"/>
        <end position="78"/>
    </location>
</feature>
<dbReference type="EMBL" id="BLLI01000058">
    <property type="protein sequence ID" value="GFH43114.1"/>
    <property type="molecule type" value="Genomic_DNA"/>
</dbReference>
<organism evidence="2 3">
    <name type="scientific">Pseudolactococcus hodotermopsidis</name>
    <dbReference type="NCBI Taxonomy" id="2709157"/>
    <lineage>
        <taxon>Bacteria</taxon>
        <taxon>Bacillati</taxon>
        <taxon>Bacillota</taxon>
        <taxon>Bacilli</taxon>
        <taxon>Lactobacillales</taxon>
        <taxon>Streptococcaceae</taxon>
        <taxon>Pseudolactococcus</taxon>
    </lineage>
</organism>
<feature type="transmembrane region" description="Helical" evidence="1">
    <location>
        <begin position="210"/>
        <end position="230"/>
    </location>
</feature>
<comment type="caution">
    <text evidence="2">The sequence shown here is derived from an EMBL/GenBank/DDBJ whole genome shotgun (WGS) entry which is preliminary data.</text>
</comment>
<feature type="transmembrane region" description="Helical" evidence="1">
    <location>
        <begin position="90"/>
        <end position="111"/>
    </location>
</feature>
<sequence length="271" mass="31407">MMKEIYKLVSEISLSNVLKRNTFQKVFEILYGVGEKGISQNLKVYILALISWLVSLVSSVNWIIFPISSTIITFTLLTVYCKRPRFLNDVAYTLATFLLCQNTVIFYLASIKISENVILNRSVTLFYVLICYFLSFYIVKIKLLDSIQESYFADSKNIIKSNAIKNIKLLSSILVLFVILLISAMQLYRLNKWWIKSYNLEFLAGLNGTILGNIFSIISVFIAIIIVLLFTMIPTLFLNSDIIVNGLLLRKYSEEFRKEYDFTKEEWYGEK</sequence>
<feature type="transmembrane region" description="Helical" evidence="1">
    <location>
        <begin position="117"/>
        <end position="139"/>
    </location>
</feature>
<protein>
    <submittedName>
        <fullName evidence="2">Uncharacterized protein</fullName>
    </submittedName>
</protein>
<dbReference type="AlphaFoldDB" id="A0A6A0BF83"/>
<keyword evidence="1" id="KW-0812">Transmembrane</keyword>
<evidence type="ECO:0000313" key="3">
    <source>
        <dbReference type="Proteomes" id="UP000480303"/>
    </source>
</evidence>
<keyword evidence="1" id="KW-0472">Membrane</keyword>
<proteinExistence type="predicted"/>
<name>A0A6A0BF83_9LACT</name>
<keyword evidence="1" id="KW-1133">Transmembrane helix</keyword>